<dbReference type="GO" id="GO:0004124">
    <property type="term" value="F:cysteine synthase activity"/>
    <property type="evidence" value="ECO:0007669"/>
    <property type="project" value="UniProtKB-EC"/>
</dbReference>
<name>H6SQV1_PARPM</name>
<feature type="binding site" evidence="10">
    <location>
        <position position="279"/>
    </location>
    <ligand>
        <name>pyridoxal 5'-phosphate</name>
        <dbReference type="ChEBI" id="CHEBI:597326"/>
    </ligand>
</feature>
<dbReference type="Gene3D" id="3.40.50.1100">
    <property type="match status" value="2"/>
</dbReference>
<dbReference type="GO" id="GO:0006535">
    <property type="term" value="P:cysteine biosynthetic process from serine"/>
    <property type="evidence" value="ECO:0007669"/>
    <property type="project" value="InterPro"/>
</dbReference>
<dbReference type="NCBIfam" id="TIGR01136">
    <property type="entry name" value="cysKM"/>
    <property type="match status" value="1"/>
</dbReference>
<feature type="binding site" evidence="10">
    <location>
        <position position="87"/>
    </location>
    <ligand>
        <name>pyridoxal 5'-phosphate</name>
        <dbReference type="ChEBI" id="CHEBI:597326"/>
    </ligand>
</feature>
<dbReference type="NCBIfam" id="TIGR01139">
    <property type="entry name" value="cysK"/>
    <property type="match status" value="1"/>
</dbReference>
<evidence type="ECO:0000313" key="13">
    <source>
        <dbReference type="EMBL" id="CCG07416.1"/>
    </source>
</evidence>
<comment type="pathway">
    <text evidence="2">Amino-acid biosynthesis; L-cysteine biosynthesis; L-cysteine from L-serine: step 2/2.</text>
</comment>
<evidence type="ECO:0000256" key="8">
    <source>
        <dbReference type="ARBA" id="ARBA00023192"/>
    </source>
</evidence>
<organism evidence="13 14">
    <name type="scientific">Pararhodospirillum photometricum DSM 122</name>
    <dbReference type="NCBI Taxonomy" id="1150469"/>
    <lineage>
        <taxon>Bacteria</taxon>
        <taxon>Pseudomonadati</taxon>
        <taxon>Pseudomonadota</taxon>
        <taxon>Alphaproteobacteria</taxon>
        <taxon>Rhodospirillales</taxon>
        <taxon>Rhodospirillaceae</taxon>
        <taxon>Pararhodospirillum</taxon>
    </lineage>
</organism>
<keyword evidence="6" id="KW-0808">Transferase</keyword>
<evidence type="ECO:0000259" key="12">
    <source>
        <dbReference type="Pfam" id="PF00291"/>
    </source>
</evidence>
<protein>
    <recommendedName>
        <fullName evidence="4">cysteine synthase</fullName>
        <ecNumber evidence="4">2.5.1.47</ecNumber>
    </recommendedName>
</protein>
<dbReference type="InterPro" id="IPR036052">
    <property type="entry name" value="TrpB-like_PALP_sf"/>
</dbReference>
<feature type="domain" description="Tryptophan synthase beta chain-like PALP" evidence="12">
    <location>
        <begin position="19"/>
        <end position="306"/>
    </location>
</feature>
<dbReference type="Pfam" id="PF00291">
    <property type="entry name" value="PALP"/>
    <property type="match status" value="1"/>
</dbReference>
<dbReference type="PANTHER" id="PTHR10314">
    <property type="entry name" value="CYSTATHIONINE BETA-SYNTHASE"/>
    <property type="match status" value="1"/>
</dbReference>
<proteinExistence type="inferred from homology"/>
<sequence length="321" mass="33700">MSTSDEPVFTRGRVYDSILDTIGGTPLVRLSRFAAHHGVGAQILGKAEFFNPLASVKDRIGLAMVEDAEADGRLKPGATLVEPTSGNTGIALAFVCAAKGYRLILTMPESMSIERRKMLTHLGAEIELTPAAKGMKGAVARARELVESIPGALILQQFENPSNPEIHRRTTAREIWEDTQGGVDILVAGVGTGGTLTGVGEVLKALKPSVKVVAVEPEDSPVLSGGAPGPHKIQGIGAGFIPDILNTGVIDEIIKVANESAFTNARAVARLEGLPVGISSGAALTAALELGQREENKGKSIVVILPSFAERYLSTPLFEQP</sequence>
<dbReference type="AlphaFoldDB" id="H6SQV1"/>
<evidence type="ECO:0000256" key="9">
    <source>
        <dbReference type="ARBA" id="ARBA00047931"/>
    </source>
</evidence>
<dbReference type="FunFam" id="3.40.50.1100:FF:000067">
    <property type="entry name" value="Cysteine synthase"/>
    <property type="match status" value="1"/>
</dbReference>
<evidence type="ECO:0000313" key="14">
    <source>
        <dbReference type="Proteomes" id="UP000033220"/>
    </source>
</evidence>
<dbReference type="STRING" id="1150469.gene:21018455"/>
<evidence type="ECO:0000256" key="3">
    <source>
        <dbReference type="ARBA" id="ARBA00007103"/>
    </source>
</evidence>
<evidence type="ECO:0000256" key="6">
    <source>
        <dbReference type="ARBA" id="ARBA00022679"/>
    </source>
</evidence>
<dbReference type="InterPro" id="IPR050214">
    <property type="entry name" value="Cys_Synth/Cystath_Beta-Synth"/>
</dbReference>
<accession>H6SQV1</accession>
<evidence type="ECO:0000256" key="2">
    <source>
        <dbReference type="ARBA" id="ARBA00004962"/>
    </source>
</evidence>
<evidence type="ECO:0000256" key="5">
    <source>
        <dbReference type="ARBA" id="ARBA00022605"/>
    </source>
</evidence>
<evidence type="ECO:0000256" key="4">
    <source>
        <dbReference type="ARBA" id="ARBA00012681"/>
    </source>
</evidence>
<dbReference type="InterPro" id="IPR005859">
    <property type="entry name" value="CysK"/>
</dbReference>
<dbReference type="OrthoDB" id="9805733at2"/>
<feature type="modified residue" description="N6-(pyridoxal phosphate)lysine" evidence="11">
    <location>
        <position position="57"/>
    </location>
</feature>
<dbReference type="EMBL" id="HE663493">
    <property type="protein sequence ID" value="CCG07416.1"/>
    <property type="molecule type" value="Genomic_DNA"/>
</dbReference>
<dbReference type="eggNOG" id="COG0031">
    <property type="taxonomic scope" value="Bacteria"/>
</dbReference>
<dbReference type="CDD" id="cd01561">
    <property type="entry name" value="CBS_like"/>
    <property type="match status" value="1"/>
</dbReference>
<comment type="cofactor">
    <cofactor evidence="1 10">
        <name>pyridoxal 5'-phosphate</name>
        <dbReference type="ChEBI" id="CHEBI:597326"/>
    </cofactor>
</comment>
<keyword evidence="8" id="KW-0198">Cysteine biosynthesis</keyword>
<evidence type="ECO:0000256" key="11">
    <source>
        <dbReference type="PIRSR" id="PIRSR605856-51"/>
    </source>
</evidence>
<dbReference type="InterPro" id="IPR001926">
    <property type="entry name" value="TrpB-like_PALP"/>
</dbReference>
<dbReference type="EC" id="2.5.1.47" evidence="4"/>
<dbReference type="HOGENOM" id="CLU_021018_1_0_5"/>
<keyword evidence="5" id="KW-0028">Amino-acid biosynthesis</keyword>
<feature type="binding site" evidence="10">
    <location>
        <begin position="191"/>
        <end position="195"/>
    </location>
    <ligand>
        <name>pyridoxal 5'-phosphate</name>
        <dbReference type="ChEBI" id="CHEBI:597326"/>
    </ligand>
</feature>
<dbReference type="InterPro" id="IPR005856">
    <property type="entry name" value="Cys_synth"/>
</dbReference>
<comment type="similarity">
    <text evidence="3">Belongs to the cysteine synthase/cystathionine beta-synthase family.</text>
</comment>
<evidence type="ECO:0000256" key="7">
    <source>
        <dbReference type="ARBA" id="ARBA00022898"/>
    </source>
</evidence>
<keyword evidence="7 10" id="KW-0663">Pyridoxal phosphate</keyword>
<dbReference type="RefSeq" id="WP_014414056.1">
    <property type="nucleotide sequence ID" value="NC_017059.1"/>
</dbReference>
<evidence type="ECO:0000256" key="10">
    <source>
        <dbReference type="PIRSR" id="PIRSR605856-50"/>
    </source>
</evidence>
<evidence type="ECO:0000256" key="1">
    <source>
        <dbReference type="ARBA" id="ARBA00001933"/>
    </source>
</evidence>
<dbReference type="SUPFAM" id="SSF53686">
    <property type="entry name" value="Tryptophan synthase beta subunit-like PLP-dependent enzymes"/>
    <property type="match status" value="1"/>
</dbReference>
<dbReference type="GO" id="GO:0005737">
    <property type="term" value="C:cytoplasm"/>
    <property type="evidence" value="ECO:0007669"/>
    <property type="project" value="UniProtKB-ARBA"/>
</dbReference>
<dbReference type="Proteomes" id="UP000033220">
    <property type="component" value="Chromosome DSM 122"/>
</dbReference>
<keyword evidence="14" id="KW-1185">Reference proteome</keyword>
<reference evidence="13 14" key="1">
    <citation type="submission" date="2012-02" db="EMBL/GenBank/DDBJ databases">
        <title>Shotgun genome sequence of Phaeospirillum photometricum DSM 122.</title>
        <authorList>
            <person name="Duquesne K."/>
            <person name="Sturgis J."/>
        </authorList>
    </citation>
    <scope>NUCLEOTIDE SEQUENCE [LARGE SCALE GENOMIC DNA]</scope>
    <source>
        <strain evidence="14">DSM122</strain>
    </source>
</reference>
<comment type="catalytic activity">
    <reaction evidence="9">
        <text>O-acetyl-L-serine + hydrogen sulfide = L-cysteine + acetate</text>
        <dbReference type="Rhea" id="RHEA:14829"/>
        <dbReference type="ChEBI" id="CHEBI:29919"/>
        <dbReference type="ChEBI" id="CHEBI:30089"/>
        <dbReference type="ChEBI" id="CHEBI:35235"/>
        <dbReference type="ChEBI" id="CHEBI:58340"/>
        <dbReference type="EC" id="2.5.1.47"/>
    </reaction>
</comment>